<dbReference type="KEGG" id="tom:BWR18_04100"/>
<evidence type="ECO:0000256" key="1">
    <source>
        <dbReference type="SAM" id="MobiDB-lite"/>
    </source>
</evidence>
<keyword evidence="2" id="KW-0812">Transmembrane</keyword>
<protein>
    <submittedName>
        <fullName evidence="3">Uncharacterized protein</fullName>
    </submittedName>
</protein>
<accession>A0A1P8MSK0</accession>
<evidence type="ECO:0000256" key="2">
    <source>
        <dbReference type="SAM" id="Phobius"/>
    </source>
</evidence>
<keyword evidence="2" id="KW-1133">Transmembrane helix</keyword>
<organism evidence="3 4">
    <name type="scientific">Tateyamaria omphalii</name>
    <dbReference type="NCBI Taxonomy" id="299262"/>
    <lineage>
        <taxon>Bacteria</taxon>
        <taxon>Pseudomonadati</taxon>
        <taxon>Pseudomonadota</taxon>
        <taxon>Alphaproteobacteria</taxon>
        <taxon>Rhodobacterales</taxon>
        <taxon>Roseobacteraceae</taxon>
        <taxon>Tateyamaria</taxon>
    </lineage>
</organism>
<proteinExistence type="predicted"/>
<gene>
    <name evidence="3" type="ORF">BWR18_04100</name>
</gene>
<sequence length="1256" mass="135859">MTQAPFAVMAQYPFAATANPASDNVLFNTRFTEVLEPVQTVAPGTDFSLHLNDAGRLDLYTVGTGQNVFRMRRTAGQATEYDRADLGFEARALAVFDAPNKVKGADTPDIMGIDQGGALTLAKFNEETGAYVQKVSQPEKATEVLSQFKAVALDDTVYAYVVFDDGTVANNFLQLGDEAWASEHWAPLSAPGGGSAKVLKIATCQNNIRQNAIYAISPDKSVWFADSRNRFTEFQDLGFLTVRDIAVIEDSDNLLNIVAIGHDNQTSDPDGVWVKRQKKYPSEPGRIEWDDWDKISDRVDGEALRVSLDATGLVTIFVLGDGEENRLHVIREIRDARRGRTGWTIAFPLGNPVPHAVFAVAQDAQDLAEAFLISTDVTGGTQAVTRFWQDPSTTIWYSEHLRIAQPDEAIRLPVHSVEITVQDGTQVALPDAGVSIKCDTAGTLRLNGRSYPMGPLEAPVRLVTDPSGVIRATFVTNSLSSPTLVMRLDGMSEDEAITCEMNADLQDRLGKVTEDELLAQKKANGEPLVPGTTEDERKENAKAMAEISQKTMSLGKPQDQLRLMSQTPYLWGNSRPGPRYHFRARDDNPAHLDLAAVPEQHWRIRFPDQGSVRVEDITPDEAHATLSAAANKNTLPDEAMRSLGLGQSIGEFFGDLWQAVKNGVATIVEGLKEIVVTTIIDPIKKIVSAVKAVVKLVIDGIEYLVEQTIKLIQQAFDFLEGIWAKLKAFFEDLYKWLAFLFDIKDIARTSEAVEHMIEVGIDFSIVAVKHIRGQVEEGLNTISDRVKEAMDSWAKDIAGESFNSFSNKDQTPADKEKADDLSAHNPVGGAFRDNYQQARDPSGALAAQALADEDTTALDDILATLDQLSQNFQFGDGKQAFDDALGYFSKIGSSRGDMINLAMAGMVKVLEAVSLTAIALARGVILSIFDLLILLLKLVKRAATADIEVPIVGPIYKFFTGKELTFRVTGLMALLVAVPATIGYKAGTGTAPFKDQAAVDEFKRSVTVESLARSAGFSVSGGALAKASKTVGVGNSVKKVMQWCAFGTFVFRIFVEPLQNMIVGAKQLANIDEGPGIKKIKAFDFGSVVTGLVGACTWILRLLSSVFSAPWLNSSDAPAPGCGSGKAYGAIVWIMQLALGPVFGAVLWFAKVRFGKDTGLVNIIRLIIWGLVHTVMAVAQAIAGGFSSGLAIARGIISPIVAQFLWFGLLKEVSKPTKTISIWAVAGCSILGMGANAVMMAIEASADDEAAVAYAG</sequence>
<dbReference type="SUPFAM" id="SSF89372">
    <property type="entry name" value="Fucose-specific lectin"/>
    <property type="match status" value="1"/>
</dbReference>
<name>A0A1P8MSK0_9RHOB</name>
<keyword evidence="4" id="KW-1185">Reference proteome</keyword>
<feature type="region of interest" description="Disordered" evidence="1">
    <location>
        <begin position="803"/>
        <end position="822"/>
    </location>
</feature>
<evidence type="ECO:0000313" key="3">
    <source>
        <dbReference type="EMBL" id="APX10963.1"/>
    </source>
</evidence>
<keyword evidence="2" id="KW-0472">Membrane</keyword>
<feature type="transmembrane region" description="Helical" evidence="2">
    <location>
        <begin position="1085"/>
        <end position="1107"/>
    </location>
</feature>
<dbReference type="STRING" id="299262.BWR18_04100"/>
<evidence type="ECO:0000313" key="4">
    <source>
        <dbReference type="Proteomes" id="UP000186336"/>
    </source>
</evidence>
<feature type="transmembrane region" description="Helical" evidence="2">
    <location>
        <begin position="1189"/>
        <end position="1210"/>
    </location>
</feature>
<dbReference type="Proteomes" id="UP000186336">
    <property type="component" value="Chromosome"/>
</dbReference>
<feature type="compositionally biased region" description="Basic and acidic residues" evidence="1">
    <location>
        <begin position="811"/>
        <end position="822"/>
    </location>
</feature>
<dbReference type="AlphaFoldDB" id="A0A1P8MSK0"/>
<feature type="transmembrane region" description="Helical" evidence="2">
    <location>
        <begin position="1222"/>
        <end position="1242"/>
    </location>
</feature>
<feature type="transmembrane region" description="Helical" evidence="2">
    <location>
        <begin position="1127"/>
        <end position="1150"/>
    </location>
</feature>
<feature type="transmembrane region" description="Helical" evidence="2">
    <location>
        <begin position="1162"/>
        <end position="1183"/>
    </location>
</feature>
<feature type="transmembrane region" description="Helical" evidence="2">
    <location>
        <begin position="912"/>
        <end position="936"/>
    </location>
</feature>
<reference evidence="3 4" key="1">
    <citation type="submission" date="2017-01" db="EMBL/GenBank/DDBJ databases">
        <title>Complete genome of Tateyamaria omphalii DOK1-4 isolated from seawater in Dokdo.</title>
        <authorList>
            <person name="Kim J.H."/>
            <person name="Chi W.-J."/>
        </authorList>
    </citation>
    <scope>NUCLEOTIDE SEQUENCE [LARGE SCALE GENOMIC DNA]</scope>
    <source>
        <strain evidence="3 4">DOK1-4</strain>
    </source>
</reference>
<dbReference type="EMBL" id="CP019312">
    <property type="protein sequence ID" value="APX10963.1"/>
    <property type="molecule type" value="Genomic_DNA"/>
</dbReference>